<evidence type="ECO:0000256" key="10">
    <source>
        <dbReference type="SAM" id="SignalP"/>
    </source>
</evidence>
<evidence type="ECO:0000256" key="3">
    <source>
        <dbReference type="ARBA" id="ARBA00022651"/>
    </source>
</evidence>
<dbReference type="EC" id="3.2.1.8" evidence="9"/>
<dbReference type="InterPro" id="IPR001000">
    <property type="entry name" value="GH10_dom"/>
</dbReference>
<dbReference type="EMBL" id="CP000927">
    <property type="protein sequence ID" value="ABZ70973.1"/>
    <property type="molecule type" value="Genomic_DNA"/>
</dbReference>
<reference evidence="12" key="1">
    <citation type="submission" date="2008-01" db="EMBL/GenBank/DDBJ databases">
        <title>Complete sequence of chromosome of Caulobacter sp. K31.</title>
        <authorList>
            <consortium name="US DOE Joint Genome Institute"/>
            <person name="Copeland A."/>
            <person name="Lucas S."/>
            <person name="Lapidus A."/>
            <person name="Barry K."/>
            <person name="Glavina del Rio T."/>
            <person name="Dalin E."/>
            <person name="Tice H."/>
            <person name="Pitluck S."/>
            <person name="Bruce D."/>
            <person name="Goodwin L."/>
            <person name="Thompson L.S."/>
            <person name="Brettin T."/>
            <person name="Detter J.C."/>
            <person name="Han C."/>
            <person name="Schmutz J."/>
            <person name="Larimer F."/>
            <person name="Land M."/>
            <person name="Hauser L."/>
            <person name="Kyrpides N."/>
            <person name="Kim E."/>
            <person name="Stephens C."/>
            <person name="Richardson P."/>
        </authorList>
    </citation>
    <scope>NUCLEOTIDE SEQUENCE [LARGE SCALE GENOMIC DNA]</scope>
    <source>
        <strain evidence="12">K31</strain>
    </source>
</reference>
<dbReference type="PANTHER" id="PTHR31490">
    <property type="entry name" value="GLYCOSYL HYDROLASE"/>
    <property type="match status" value="1"/>
</dbReference>
<dbReference type="InterPro" id="IPR044846">
    <property type="entry name" value="GH10"/>
</dbReference>
<dbReference type="GO" id="GO:0031176">
    <property type="term" value="F:endo-1,4-beta-xylanase activity"/>
    <property type="evidence" value="ECO:0007669"/>
    <property type="project" value="UniProtKB-EC"/>
</dbReference>
<gene>
    <name evidence="12" type="ordered locus">Caul_1844</name>
</gene>
<evidence type="ECO:0000259" key="11">
    <source>
        <dbReference type="PROSITE" id="PS51760"/>
    </source>
</evidence>
<dbReference type="CAZy" id="GH10">
    <property type="family name" value="Glycoside Hydrolase Family 10"/>
</dbReference>
<feature type="domain" description="GH10" evidence="11">
    <location>
        <begin position="54"/>
        <end position="378"/>
    </location>
</feature>
<dbReference type="InterPro" id="IPR017853">
    <property type="entry name" value="GH"/>
</dbReference>
<keyword evidence="5 9" id="KW-0378">Hydrolase</keyword>
<dbReference type="Gene3D" id="3.20.20.80">
    <property type="entry name" value="Glycosidases"/>
    <property type="match status" value="1"/>
</dbReference>
<evidence type="ECO:0000256" key="4">
    <source>
        <dbReference type="ARBA" id="ARBA00022729"/>
    </source>
</evidence>
<name>B0T4M1_CAUSK</name>
<keyword evidence="3" id="KW-0858">Xylan degradation</keyword>
<dbReference type="eggNOG" id="COG3693">
    <property type="taxonomic scope" value="Bacteria"/>
</dbReference>
<dbReference type="InterPro" id="IPR006311">
    <property type="entry name" value="TAT_signal"/>
</dbReference>
<evidence type="ECO:0000256" key="5">
    <source>
        <dbReference type="ARBA" id="ARBA00022801"/>
    </source>
</evidence>
<organism evidence="12">
    <name type="scientific">Caulobacter sp. (strain K31)</name>
    <dbReference type="NCBI Taxonomy" id="366602"/>
    <lineage>
        <taxon>Bacteria</taxon>
        <taxon>Pseudomonadati</taxon>
        <taxon>Pseudomonadota</taxon>
        <taxon>Alphaproteobacteria</taxon>
        <taxon>Caulobacterales</taxon>
        <taxon>Caulobacteraceae</taxon>
        <taxon>Caulobacter</taxon>
    </lineage>
</organism>
<evidence type="ECO:0000256" key="9">
    <source>
        <dbReference type="RuleBase" id="RU361174"/>
    </source>
</evidence>
<dbReference type="KEGG" id="cak:Caul_1844"/>
<protein>
    <recommendedName>
        <fullName evidence="9">Beta-xylanase</fullName>
        <ecNumber evidence="9">3.2.1.8</ecNumber>
    </recommendedName>
</protein>
<evidence type="ECO:0000256" key="1">
    <source>
        <dbReference type="ARBA" id="ARBA00000681"/>
    </source>
</evidence>
<evidence type="ECO:0000256" key="2">
    <source>
        <dbReference type="ARBA" id="ARBA00007495"/>
    </source>
</evidence>
<evidence type="ECO:0000313" key="12">
    <source>
        <dbReference type="EMBL" id="ABZ70973.1"/>
    </source>
</evidence>
<dbReference type="HOGENOM" id="CLU_020161_7_0_5"/>
<keyword evidence="7 9" id="KW-0326">Glycosidase</keyword>
<keyword evidence="6 9" id="KW-0119">Carbohydrate metabolism</keyword>
<keyword evidence="8 9" id="KW-0624">Polysaccharide degradation</keyword>
<sequence length="386" mass="41941" precursor="true">MAFRAPHVSRRDVIGLAAAATASAFAPGLAQAAGLSLGALAKAKGLRFGSAVGAGPVGSLTGSFEDARYRQVLIDECGVLVPENELKWYVLRPDAKTFAFERADRIAAFAKAHDIALRGHTLLWHHPKWFPAWLNAHDFGQGPAAAANADAMLVNHITKVVAHYPQIDSWDVVNETVDPKDGSIRRTVFSDAMGQEQTLDVAFHAARAAAPKARLVYNDYMGWEAGNEAHRAGVLKLLEGFRKRGTPVDALGVQSHLGTEDPAAPGSLGRPQEKQWRAFIDEATGMGYDLLITEFDVNDKTLPADIAARDAAAASIAKAYLDLMLDYRQTKEVLAWGMIDKYSWLQNFTPRKDGLPLRGTPYDDAYKPKLLRRAVAAAFRAAPSRA</sequence>
<evidence type="ECO:0000256" key="7">
    <source>
        <dbReference type="ARBA" id="ARBA00023295"/>
    </source>
</evidence>
<dbReference type="Pfam" id="PF00331">
    <property type="entry name" value="Glyco_hydro_10"/>
    <property type="match status" value="1"/>
</dbReference>
<proteinExistence type="inferred from homology"/>
<dbReference type="PANTHER" id="PTHR31490:SF88">
    <property type="entry name" value="BETA-XYLANASE"/>
    <property type="match status" value="1"/>
</dbReference>
<comment type="similarity">
    <text evidence="2 9">Belongs to the glycosyl hydrolase 10 (cellulase F) family.</text>
</comment>
<dbReference type="PRINTS" id="PR00134">
    <property type="entry name" value="GLHYDRLASE10"/>
</dbReference>
<dbReference type="PROSITE" id="PS51318">
    <property type="entry name" value="TAT"/>
    <property type="match status" value="1"/>
</dbReference>
<dbReference type="GO" id="GO:0045493">
    <property type="term" value="P:xylan catabolic process"/>
    <property type="evidence" value="ECO:0007669"/>
    <property type="project" value="UniProtKB-KW"/>
</dbReference>
<feature type="chain" id="PRO_5002753352" description="Beta-xylanase" evidence="10">
    <location>
        <begin position="33"/>
        <end position="386"/>
    </location>
</feature>
<feature type="signal peptide" evidence="10">
    <location>
        <begin position="1"/>
        <end position="32"/>
    </location>
</feature>
<evidence type="ECO:0000256" key="6">
    <source>
        <dbReference type="ARBA" id="ARBA00023277"/>
    </source>
</evidence>
<evidence type="ECO:0000256" key="8">
    <source>
        <dbReference type="ARBA" id="ARBA00023326"/>
    </source>
</evidence>
<dbReference type="PROSITE" id="PS51760">
    <property type="entry name" value="GH10_2"/>
    <property type="match status" value="1"/>
</dbReference>
<accession>B0T4M1</accession>
<dbReference type="SUPFAM" id="SSF51445">
    <property type="entry name" value="(Trans)glycosidases"/>
    <property type="match status" value="1"/>
</dbReference>
<dbReference type="AlphaFoldDB" id="B0T4M1"/>
<dbReference type="STRING" id="366602.Caul_1844"/>
<keyword evidence="4 10" id="KW-0732">Signal</keyword>
<comment type="catalytic activity">
    <reaction evidence="1 9">
        <text>Endohydrolysis of (1-&gt;4)-beta-D-xylosidic linkages in xylans.</text>
        <dbReference type="EC" id="3.2.1.8"/>
    </reaction>
</comment>
<dbReference type="SMART" id="SM00633">
    <property type="entry name" value="Glyco_10"/>
    <property type="match status" value="1"/>
</dbReference>